<dbReference type="Pfam" id="PF00501">
    <property type="entry name" value="AMP-binding"/>
    <property type="match status" value="1"/>
</dbReference>
<name>A0A1D7U251_9HYPH</name>
<dbReference type="GO" id="GO:0031956">
    <property type="term" value="F:medium-chain fatty acid-CoA ligase activity"/>
    <property type="evidence" value="ECO:0007669"/>
    <property type="project" value="TreeGrafter"/>
</dbReference>
<dbReference type="GO" id="GO:0006631">
    <property type="term" value="P:fatty acid metabolic process"/>
    <property type="evidence" value="ECO:0007669"/>
    <property type="project" value="TreeGrafter"/>
</dbReference>
<evidence type="ECO:0008006" key="6">
    <source>
        <dbReference type="Google" id="ProtNLM"/>
    </source>
</evidence>
<dbReference type="InterPro" id="IPR042099">
    <property type="entry name" value="ANL_N_sf"/>
</dbReference>
<protein>
    <recommendedName>
        <fullName evidence="6">Malonyl-CoA synthase</fullName>
    </recommendedName>
</protein>
<comment type="similarity">
    <text evidence="1">Belongs to the ATP-dependent AMP-binding enzyme family.</text>
</comment>
<reference evidence="4 5" key="1">
    <citation type="journal article" date="2015" name="Antonie Van Leeuwenhoek">
        <title>Bosea vaviloviae sp. nov., a new species of slow-growing rhizobia isolated from nodules of the relict species Vavilovia formosa (Stev.) Fed.</title>
        <authorList>
            <person name="Safronova V.I."/>
            <person name="Kuznetsova I.G."/>
            <person name="Sazanova A.L."/>
            <person name="Kimeklis A.K."/>
            <person name="Belimov A.A."/>
            <person name="Andronov E.E."/>
            <person name="Pinaev A.G."/>
            <person name="Chizhevskaya E.P."/>
            <person name="Pukhaev A.R."/>
            <person name="Popov K.P."/>
            <person name="Willems A."/>
            <person name="Tikhonovich I.A."/>
        </authorList>
    </citation>
    <scope>NUCLEOTIDE SEQUENCE [LARGE SCALE GENOMIC DNA]</scope>
    <source>
        <strain evidence="4 5">Vaf18</strain>
    </source>
</reference>
<dbReference type="Proteomes" id="UP000094969">
    <property type="component" value="Chromosome"/>
</dbReference>
<proteinExistence type="inferred from homology"/>
<dbReference type="EMBL" id="CP017147">
    <property type="protein sequence ID" value="AOO81443.1"/>
    <property type="molecule type" value="Genomic_DNA"/>
</dbReference>
<dbReference type="KEGG" id="bvv:BHK69_14150"/>
<organism evidence="4 5">
    <name type="scientific">Bosea vaviloviae</name>
    <dbReference type="NCBI Taxonomy" id="1526658"/>
    <lineage>
        <taxon>Bacteria</taxon>
        <taxon>Pseudomonadati</taxon>
        <taxon>Pseudomonadota</taxon>
        <taxon>Alphaproteobacteria</taxon>
        <taxon>Hyphomicrobiales</taxon>
        <taxon>Boseaceae</taxon>
        <taxon>Bosea</taxon>
    </lineage>
</organism>
<dbReference type="OrthoDB" id="9803968at2"/>
<dbReference type="NCBIfam" id="NF005702">
    <property type="entry name" value="PRK07514.1"/>
    <property type="match status" value="1"/>
</dbReference>
<dbReference type="InterPro" id="IPR025110">
    <property type="entry name" value="AMP-bd_C"/>
</dbReference>
<sequence length="504" mass="53108">MPAITVPDDANVFAALIDPARDPNRVFMENADGRVIRFGEVSIVTARYAGLLASEGVGKADFVAGILEKSPEAVLLYLAACRLGAVYVPVHIGLTDAEIGHILGDARPKLVICDPTRESVVRAAGCRHLTLDAGGSGSLIERSETMPGESALQSVAPSDPNAMVYTSGTTGRPKGALLSAGSVIWNARSLASCWGITETDTLLHANPMAYGLFGTTTPALAGGAAMILLPKFEAGSVLAALPRATIFAGVPTYYARLMADPRFDRALCAGMRLFVTGSAPMRPDAFEAFAARTGHRLLDRYGLTEVLIATSNRLGGSRRPDTSGKPLPGSAIRIVDEQGELVPAGTVGMIELRQPYPFLGYWQDPEKTAQAFRDGWFRTGDFGRLDAQGYVSVLGRGADLIISGGLNVYPREVEAAVNALDGVAESAVIGVPHADFGEAVLAVVQLAGGAEGFDTSAAIAALKRSLAGYKVPKRIELVAEMPRNTLGKIQKNLLKARFEGAFRG</sequence>
<dbReference type="PROSITE" id="PS00455">
    <property type="entry name" value="AMP_BINDING"/>
    <property type="match status" value="1"/>
</dbReference>
<dbReference type="Gene3D" id="3.30.300.30">
    <property type="match status" value="1"/>
</dbReference>
<dbReference type="PANTHER" id="PTHR43201:SF8">
    <property type="entry name" value="ACYL-COA SYNTHETASE FAMILY MEMBER 3"/>
    <property type="match status" value="1"/>
</dbReference>
<dbReference type="STRING" id="1526658.BHK69_14150"/>
<evidence type="ECO:0000313" key="4">
    <source>
        <dbReference type="EMBL" id="AOO81443.1"/>
    </source>
</evidence>
<feature type="domain" description="AMP-binding enzyme C-terminal" evidence="3">
    <location>
        <begin position="412"/>
        <end position="488"/>
    </location>
</feature>
<dbReference type="InterPro" id="IPR020845">
    <property type="entry name" value="AMP-binding_CS"/>
</dbReference>
<dbReference type="PANTHER" id="PTHR43201">
    <property type="entry name" value="ACYL-COA SYNTHETASE"/>
    <property type="match status" value="1"/>
</dbReference>
<gene>
    <name evidence="4" type="ORF">BHK69_14150</name>
</gene>
<keyword evidence="5" id="KW-1185">Reference proteome</keyword>
<feature type="domain" description="AMP-dependent synthetase/ligase" evidence="2">
    <location>
        <begin position="20"/>
        <end position="362"/>
    </location>
</feature>
<dbReference type="Pfam" id="PF13193">
    <property type="entry name" value="AMP-binding_C"/>
    <property type="match status" value="1"/>
</dbReference>
<accession>A0A1D7U251</accession>
<dbReference type="AlphaFoldDB" id="A0A1D7U251"/>
<dbReference type="InterPro" id="IPR045851">
    <property type="entry name" value="AMP-bd_C_sf"/>
</dbReference>
<evidence type="ECO:0000256" key="1">
    <source>
        <dbReference type="ARBA" id="ARBA00006432"/>
    </source>
</evidence>
<dbReference type="SUPFAM" id="SSF56801">
    <property type="entry name" value="Acetyl-CoA synthetase-like"/>
    <property type="match status" value="1"/>
</dbReference>
<evidence type="ECO:0000313" key="5">
    <source>
        <dbReference type="Proteomes" id="UP000094969"/>
    </source>
</evidence>
<dbReference type="Gene3D" id="3.40.50.12780">
    <property type="entry name" value="N-terminal domain of ligase-like"/>
    <property type="match status" value="1"/>
</dbReference>
<evidence type="ECO:0000259" key="3">
    <source>
        <dbReference type="Pfam" id="PF13193"/>
    </source>
</evidence>
<evidence type="ECO:0000259" key="2">
    <source>
        <dbReference type="Pfam" id="PF00501"/>
    </source>
</evidence>
<dbReference type="InterPro" id="IPR000873">
    <property type="entry name" value="AMP-dep_synth/lig_dom"/>
</dbReference>